<evidence type="ECO:0000313" key="3">
    <source>
        <dbReference type="EMBL" id="GAA3529316.1"/>
    </source>
</evidence>
<feature type="chain" id="PRO_5047083497" description="DUF3558 domain-containing protein" evidence="2">
    <location>
        <begin position="22"/>
        <end position="168"/>
    </location>
</feature>
<keyword evidence="2" id="KW-0732">Signal</keyword>
<organism evidence="3 4">
    <name type="scientific">Nonomuraea rosea</name>
    <dbReference type="NCBI Taxonomy" id="638574"/>
    <lineage>
        <taxon>Bacteria</taxon>
        <taxon>Bacillati</taxon>
        <taxon>Actinomycetota</taxon>
        <taxon>Actinomycetes</taxon>
        <taxon>Streptosporangiales</taxon>
        <taxon>Streptosporangiaceae</taxon>
        <taxon>Nonomuraea</taxon>
    </lineage>
</organism>
<dbReference type="PROSITE" id="PS51257">
    <property type="entry name" value="PROKAR_LIPOPROTEIN"/>
    <property type="match status" value="1"/>
</dbReference>
<reference evidence="4" key="1">
    <citation type="journal article" date="2019" name="Int. J. Syst. Evol. Microbiol.">
        <title>The Global Catalogue of Microorganisms (GCM) 10K type strain sequencing project: providing services to taxonomists for standard genome sequencing and annotation.</title>
        <authorList>
            <consortium name="The Broad Institute Genomics Platform"/>
            <consortium name="The Broad Institute Genome Sequencing Center for Infectious Disease"/>
            <person name="Wu L."/>
            <person name="Ma J."/>
        </authorList>
    </citation>
    <scope>NUCLEOTIDE SEQUENCE [LARGE SCALE GENOMIC DNA]</scope>
    <source>
        <strain evidence="4">JCM 17326</strain>
    </source>
</reference>
<name>A0ABP6V726_9ACTN</name>
<keyword evidence="4" id="KW-1185">Reference proteome</keyword>
<feature type="region of interest" description="Disordered" evidence="1">
    <location>
        <begin position="19"/>
        <end position="38"/>
    </location>
</feature>
<dbReference type="RefSeq" id="WP_345558196.1">
    <property type="nucleotide sequence ID" value="NZ_BAABDQ010000001.1"/>
</dbReference>
<comment type="caution">
    <text evidence="3">The sequence shown here is derived from an EMBL/GenBank/DDBJ whole genome shotgun (WGS) entry which is preliminary data.</text>
</comment>
<accession>A0ABP6V726</accession>
<evidence type="ECO:0008006" key="5">
    <source>
        <dbReference type="Google" id="ProtNLM"/>
    </source>
</evidence>
<dbReference type="Proteomes" id="UP001500630">
    <property type="component" value="Unassembled WGS sequence"/>
</dbReference>
<evidence type="ECO:0000256" key="2">
    <source>
        <dbReference type="SAM" id="SignalP"/>
    </source>
</evidence>
<proteinExistence type="predicted"/>
<gene>
    <name evidence="3" type="ORF">GCM10022419_005290</name>
</gene>
<evidence type="ECO:0000256" key="1">
    <source>
        <dbReference type="SAM" id="MobiDB-lite"/>
    </source>
</evidence>
<evidence type="ECO:0000313" key="4">
    <source>
        <dbReference type="Proteomes" id="UP001500630"/>
    </source>
</evidence>
<sequence>MRRLTAMLLMFALTSCGGGGGATPETHVTPPPPKPATTRKSIALTCGATKMQLPAMPAGLERAGTFRRLGSLTRRLDVKGVTWRQNDEQVYVGVVCGVRTAEQFATLVARSALTAYKGRPALRWNTRTGLRNFMWLERPGTAVYIGATPGLAGQIRQIAAGVTPSPAP</sequence>
<dbReference type="EMBL" id="BAABDQ010000001">
    <property type="protein sequence ID" value="GAA3529316.1"/>
    <property type="molecule type" value="Genomic_DNA"/>
</dbReference>
<feature type="signal peptide" evidence="2">
    <location>
        <begin position="1"/>
        <end position="21"/>
    </location>
</feature>
<protein>
    <recommendedName>
        <fullName evidence="5">DUF3558 domain-containing protein</fullName>
    </recommendedName>
</protein>